<reference evidence="1" key="1">
    <citation type="submission" date="2018-05" db="EMBL/GenBank/DDBJ databases">
        <authorList>
            <person name="Lanie J.A."/>
            <person name="Ng W.-L."/>
            <person name="Kazmierczak K.M."/>
            <person name="Andrzejewski T.M."/>
            <person name="Davidsen T.M."/>
            <person name="Wayne K.J."/>
            <person name="Tettelin H."/>
            <person name="Glass J.I."/>
            <person name="Rusch D."/>
            <person name="Podicherti R."/>
            <person name="Tsui H.-C.T."/>
            <person name="Winkler M.E."/>
        </authorList>
    </citation>
    <scope>NUCLEOTIDE SEQUENCE</scope>
</reference>
<feature type="non-terminal residue" evidence="1">
    <location>
        <position position="98"/>
    </location>
</feature>
<accession>A0A381VR58</accession>
<protein>
    <submittedName>
        <fullName evidence="1">Uncharacterized protein</fullName>
    </submittedName>
</protein>
<dbReference type="EMBL" id="UINC01009548">
    <property type="protein sequence ID" value="SVA42805.1"/>
    <property type="molecule type" value="Genomic_DNA"/>
</dbReference>
<proteinExistence type="predicted"/>
<dbReference type="AlphaFoldDB" id="A0A381VR58"/>
<evidence type="ECO:0000313" key="1">
    <source>
        <dbReference type="EMBL" id="SVA42805.1"/>
    </source>
</evidence>
<gene>
    <name evidence="1" type="ORF">METZ01_LOCUS95659</name>
</gene>
<name>A0A381VR58_9ZZZZ</name>
<sequence length="98" mass="10551">MNKLLSRLITATVVMVMFIPLNLQAQDTLLVPHIVDNSPVGALNATIVGDTTSTGEQAHSVYQLENDKIYLMNAILITDYDLNLVGEAPDPSDAASKP</sequence>
<organism evidence="1">
    <name type="scientific">marine metagenome</name>
    <dbReference type="NCBI Taxonomy" id="408172"/>
    <lineage>
        <taxon>unclassified sequences</taxon>
        <taxon>metagenomes</taxon>
        <taxon>ecological metagenomes</taxon>
    </lineage>
</organism>